<dbReference type="InterPro" id="IPR008207">
    <property type="entry name" value="Sig_transdc_His_kin_Hpt_dom"/>
</dbReference>
<evidence type="ECO:0000259" key="2">
    <source>
        <dbReference type="PROSITE" id="PS50894"/>
    </source>
</evidence>
<name>A0A110A6I4_ANAPI</name>
<evidence type="ECO:0000256" key="1">
    <source>
        <dbReference type="PROSITE-ProRule" id="PRU00110"/>
    </source>
</evidence>
<feature type="modified residue" description="Phosphohistidine" evidence="1">
    <location>
        <position position="60"/>
    </location>
</feature>
<dbReference type="Proteomes" id="UP000068026">
    <property type="component" value="Chromosome"/>
</dbReference>
<protein>
    <submittedName>
        <fullName evidence="4">Hpt domain-containing protein</fullName>
    </submittedName>
</protein>
<evidence type="ECO:0000313" key="6">
    <source>
        <dbReference type="Proteomes" id="UP000184204"/>
    </source>
</evidence>
<reference evidence="6" key="4">
    <citation type="submission" date="2016-11" db="EMBL/GenBank/DDBJ databases">
        <authorList>
            <person name="Jaros S."/>
            <person name="Januszkiewicz K."/>
            <person name="Wedrychowicz H."/>
        </authorList>
    </citation>
    <scope>NUCLEOTIDE SEQUENCE [LARGE SCALE GENOMIC DNA]</scope>
    <source>
        <strain evidence="6">DSM 1682</strain>
    </source>
</reference>
<dbReference type="EMBL" id="FQUA01000001">
    <property type="protein sequence ID" value="SHE30268.1"/>
    <property type="molecule type" value="Genomic_DNA"/>
</dbReference>
<reference evidence="5" key="2">
    <citation type="submission" date="2016-01" db="EMBL/GenBank/DDBJ databases">
        <authorList>
            <person name="Poehlein A."/>
            <person name="Schlien K."/>
            <person name="Gottschalk G."/>
            <person name="Buckel W."/>
            <person name="Daniel R."/>
        </authorList>
    </citation>
    <scope>NUCLEOTIDE SEQUENCE [LARGE SCALE GENOMIC DNA]</scope>
    <source>
        <strain evidence="5">X2</strain>
    </source>
</reference>
<sequence>MEKAKLTVAGVNLHSGMERFMNNEGLYETFLLKFPRDLNMERLRQALAEEEASLAFRVAHTLLGIAANLSMESLYEVLRPATEALREGNIALAKKLMPRVEEAYLLIIEALK</sequence>
<dbReference type="Pfam" id="PF01627">
    <property type="entry name" value="Hpt"/>
    <property type="match status" value="1"/>
</dbReference>
<evidence type="ECO:0000313" key="4">
    <source>
        <dbReference type="EMBL" id="SHE30268.1"/>
    </source>
</evidence>
<reference evidence="3 5" key="1">
    <citation type="journal article" date="2016" name="Genome Announc.">
        <title>Complete Genome Sequence of the Amino Acid-Fermenting Clostridium propionicum X2 (DSM 1682).</title>
        <authorList>
            <person name="Poehlein A."/>
            <person name="Schlien K."/>
            <person name="Chowdhury N.P."/>
            <person name="Gottschalk G."/>
            <person name="Buckel W."/>
            <person name="Daniel R."/>
        </authorList>
    </citation>
    <scope>NUCLEOTIDE SEQUENCE [LARGE SCALE GENOMIC DNA]</scope>
    <source>
        <strain evidence="3 5">X2</strain>
    </source>
</reference>
<dbReference type="GO" id="GO:0000160">
    <property type="term" value="P:phosphorelay signal transduction system"/>
    <property type="evidence" value="ECO:0007669"/>
    <property type="project" value="InterPro"/>
</dbReference>
<dbReference type="Gene3D" id="1.20.120.160">
    <property type="entry name" value="HPT domain"/>
    <property type="match status" value="1"/>
</dbReference>
<proteinExistence type="predicted"/>
<feature type="domain" description="HPt" evidence="2">
    <location>
        <begin position="19"/>
        <end position="112"/>
    </location>
</feature>
<dbReference type="SUPFAM" id="SSF47226">
    <property type="entry name" value="Histidine-containing phosphotransfer domain, HPT domain"/>
    <property type="match status" value="1"/>
</dbReference>
<keyword evidence="1" id="KW-0597">Phosphoprotein</keyword>
<gene>
    <name evidence="3" type="ORF">CPRO_00640</name>
    <name evidence="4" type="ORF">SAMN02745151_00294</name>
</gene>
<accession>A0A110A6I4</accession>
<evidence type="ECO:0000313" key="3">
    <source>
        <dbReference type="EMBL" id="AMJ39688.1"/>
    </source>
</evidence>
<dbReference type="Proteomes" id="UP000184204">
    <property type="component" value="Unassembled WGS sequence"/>
</dbReference>
<dbReference type="KEGG" id="cpro:CPRO_00640"/>
<organism evidence="4 6">
    <name type="scientific">Anaerotignum propionicum DSM 1682</name>
    <dbReference type="NCBI Taxonomy" id="991789"/>
    <lineage>
        <taxon>Bacteria</taxon>
        <taxon>Bacillati</taxon>
        <taxon>Bacillota</taxon>
        <taxon>Clostridia</taxon>
        <taxon>Lachnospirales</taxon>
        <taxon>Anaerotignaceae</taxon>
        <taxon>Anaerotignum</taxon>
    </lineage>
</organism>
<evidence type="ECO:0000313" key="5">
    <source>
        <dbReference type="Proteomes" id="UP000068026"/>
    </source>
</evidence>
<dbReference type="AlphaFoldDB" id="A0A110A6I4"/>
<dbReference type="EMBL" id="CP014223">
    <property type="protein sequence ID" value="AMJ39688.1"/>
    <property type="molecule type" value="Genomic_DNA"/>
</dbReference>
<reference evidence="4" key="3">
    <citation type="submission" date="2016-11" db="EMBL/GenBank/DDBJ databases">
        <authorList>
            <person name="Varghese N."/>
            <person name="Submissions S."/>
        </authorList>
    </citation>
    <scope>NUCLEOTIDE SEQUENCE</scope>
    <source>
        <strain evidence="4">DSM 1682</strain>
    </source>
</reference>
<dbReference type="PROSITE" id="PS50894">
    <property type="entry name" value="HPT"/>
    <property type="match status" value="1"/>
</dbReference>
<keyword evidence="5" id="KW-1185">Reference proteome</keyword>
<dbReference type="InterPro" id="IPR036641">
    <property type="entry name" value="HPT_dom_sf"/>
</dbReference>